<dbReference type="PANTHER" id="PTHR30619">
    <property type="entry name" value="DNA INTERNALIZATION/COMPETENCE PROTEIN COMEC/REC2"/>
    <property type="match status" value="1"/>
</dbReference>
<feature type="transmembrane region" description="Helical" evidence="6">
    <location>
        <begin position="476"/>
        <end position="495"/>
    </location>
</feature>
<dbReference type="NCBIfam" id="TIGR00360">
    <property type="entry name" value="ComEC_N-term"/>
    <property type="match status" value="1"/>
</dbReference>
<feature type="transmembrane region" description="Helical" evidence="6">
    <location>
        <begin position="391"/>
        <end position="410"/>
    </location>
</feature>
<feature type="transmembrane region" description="Helical" evidence="6">
    <location>
        <begin position="323"/>
        <end position="351"/>
    </location>
</feature>
<comment type="subcellular location">
    <subcellularLocation>
        <location evidence="1">Cell membrane</location>
        <topology evidence="1">Multi-pass membrane protein</topology>
    </subcellularLocation>
</comment>
<protein>
    <submittedName>
        <fullName evidence="8">Competence protein ComEC</fullName>
    </submittedName>
</protein>
<dbReference type="AlphaFoldDB" id="A0A4V2W331"/>
<dbReference type="Pfam" id="PF00753">
    <property type="entry name" value="Lactamase_B"/>
    <property type="match status" value="1"/>
</dbReference>
<feature type="transmembrane region" description="Helical" evidence="6">
    <location>
        <begin position="422"/>
        <end position="455"/>
    </location>
</feature>
<evidence type="ECO:0000256" key="4">
    <source>
        <dbReference type="ARBA" id="ARBA00022989"/>
    </source>
</evidence>
<keyword evidence="3 6" id="KW-0812">Transmembrane</keyword>
<dbReference type="RefSeq" id="WP_124947657.1">
    <property type="nucleotide sequence ID" value="NZ_BHVT01000073.1"/>
</dbReference>
<proteinExistence type="predicted"/>
<dbReference type="InterPro" id="IPR036866">
    <property type="entry name" value="RibonucZ/Hydroxyglut_hydro"/>
</dbReference>
<feature type="transmembrane region" description="Helical" evidence="6">
    <location>
        <begin position="20"/>
        <end position="41"/>
    </location>
</feature>
<dbReference type="Pfam" id="PF13567">
    <property type="entry name" value="DUF4131"/>
    <property type="match status" value="1"/>
</dbReference>
<evidence type="ECO:0000256" key="1">
    <source>
        <dbReference type="ARBA" id="ARBA00004651"/>
    </source>
</evidence>
<dbReference type="NCBIfam" id="TIGR00361">
    <property type="entry name" value="ComEC_Rec2"/>
    <property type="match status" value="1"/>
</dbReference>
<dbReference type="Proteomes" id="UP000295367">
    <property type="component" value="Unassembled WGS sequence"/>
</dbReference>
<dbReference type="GO" id="GO:0005886">
    <property type="term" value="C:plasma membrane"/>
    <property type="evidence" value="ECO:0007669"/>
    <property type="project" value="UniProtKB-SubCell"/>
</dbReference>
<dbReference type="InterPro" id="IPR004477">
    <property type="entry name" value="ComEC_N"/>
</dbReference>
<dbReference type="InterPro" id="IPR052159">
    <property type="entry name" value="Competence_DNA_uptake"/>
</dbReference>
<reference evidence="8 9" key="1">
    <citation type="submission" date="2019-03" db="EMBL/GenBank/DDBJ databases">
        <title>Genomic Encyclopedia of Type Strains, Phase IV (KMG-IV): sequencing the most valuable type-strain genomes for metagenomic binning, comparative biology and taxonomic classification.</title>
        <authorList>
            <person name="Goeker M."/>
        </authorList>
    </citation>
    <scope>NUCLEOTIDE SEQUENCE [LARGE SCALE GENOMIC DNA]</scope>
    <source>
        <strain evidence="8 9">DSM 100309</strain>
    </source>
</reference>
<feature type="transmembrane region" description="Helical" evidence="6">
    <location>
        <begin position="357"/>
        <end position="379"/>
    </location>
</feature>
<dbReference type="InterPro" id="IPR035681">
    <property type="entry name" value="ComA-like_MBL"/>
</dbReference>
<evidence type="ECO:0000256" key="3">
    <source>
        <dbReference type="ARBA" id="ARBA00022692"/>
    </source>
</evidence>
<dbReference type="OrthoDB" id="9761531at2"/>
<evidence type="ECO:0000256" key="6">
    <source>
        <dbReference type="SAM" id="Phobius"/>
    </source>
</evidence>
<evidence type="ECO:0000313" key="9">
    <source>
        <dbReference type="Proteomes" id="UP000295367"/>
    </source>
</evidence>
<sequence length="785" mass="87299">MRINIFSFVSGVWLLQQQPFLPAFSWNWLFLAIPLVVWAIIPASTKYTLVIRLLLINTFFLGLGYLFAAEMAHHRLAETLPQAWEGKDIQIVGVVAALPQLSQSGTRFEFDVEQVITPGAMVPSHIQLSWYSGDFHKPVENPVTKVHAGERWVLTVRLKRPHGNVNPYGFDYEAWLLERNIRATGSIRNNAENQRLQAFIPRPSYLVESLREYIAQRLQQGLGDRPYAGVLEALAIGEQSAVPQSQWLVFLRTGVNHLMSISGLHVTMISGLFLSLTYWLWRRNHRLVLWLPARKAALLVGVVAALSYALIAGFAVPAQRTFYMLAIVAAALWAGRITSVSVVLSLALLVVSLLDPWAVLSPGFWLSFGAVAVILYVSVGRIGKPHWFREAITTQWAVTLGLVPALLVLFQQVSIISPIANAFAIPVVSLIVVPLTLAGIIPGFGFLLILAHTVMDWCMQGLMYLSALPDAVWQQHAPVAWTAPVAMFGILWLLLPRGFPGRWLGAISLLPVFLILAPAPKGDALWLTILDVGQGLSVVAKTEHHALLYDTGPGFTEESDSGNRVILPYLRGAGIRNLDGLIVTHNDLDHSGGAISVLDGIPVEWMASSLPLDSPILKHASQSKRCYAGQSWQWDGIFFEMLYPTSESYLNDTLKDNDRSCVLKIVTPYGSVLLTGDIERGAEQELLDRAPQSLKSTILLAPHHGSKTSSTEEFIAKVAPDDVVFTVGYRNRYGHPKQQIIERYNLLGSKLIRSDLGGAIEYKFEKNLNLISSEYRQEHHRYWWD</sequence>
<feature type="transmembrane region" description="Helical" evidence="6">
    <location>
        <begin position="258"/>
        <end position="281"/>
    </location>
</feature>
<evidence type="ECO:0000259" key="7">
    <source>
        <dbReference type="SMART" id="SM00849"/>
    </source>
</evidence>
<name>A0A4V2W331_9PROT</name>
<keyword evidence="4 6" id="KW-1133">Transmembrane helix</keyword>
<comment type="caution">
    <text evidence="8">The sequence shown here is derived from an EMBL/GenBank/DDBJ whole genome shotgun (WGS) entry which is preliminary data.</text>
</comment>
<keyword evidence="9" id="KW-1185">Reference proteome</keyword>
<dbReference type="Gene3D" id="3.60.15.10">
    <property type="entry name" value="Ribonuclease Z/Hydroxyacylglutathione hydrolase-like"/>
    <property type="match status" value="1"/>
</dbReference>
<dbReference type="PANTHER" id="PTHR30619:SF1">
    <property type="entry name" value="RECOMBINATION PROTEIN 2"/>
    <property type="match status" value="1"/>
</dbReference>
<dbReference type="SUPFAM" id="SSF56281">
    <property type="entry name" value="Metallo-hydrolase/oxidoreductase"/>
    <property type="match status" value="1"/>
</dbReference>
<dbReference type="EMBL" id="SMCO01000001">
    <property type="protein sequence ID" value="TCV90399.1"/>
    <property type="molecule type" value="Genomic_DNA"/>
</dbReference>
<evidence type="ECO:0000313" key="8">
    <source>
        <dbReference type="EMBL" id="TCV90399.1"/>
    </source>
</evidence>
<accession>A0A4V2W331</accession>
<dbReference type="GO" id="GO:0030420">
    <property type="term" value="P:establishment of competence for transformation"/>
    <property type="evidence" value="ECO:0007669"/>
    <property type="project" value="InterPro"/>
</dbReference>
<evidence type="ECO:0000256" key="5">
    <source>
        <dbReference type="ARBA" id="ARBA00023136"/>
    </source>
</evidence>
<dbReference type="CDD" id="cd07731">
    <property type="entry name" value="ComA-like_MBL-fold"/>
    <property type="match status" value="1"/>
</dbReference>
<organism evidence="8 9">
    <name type="scientific">Sulfurirhabdus autotrophica</name>
    <dbReference type="NCBI Taxonomy" id="1706046"/>
    <lineage>
        <taxon>Bacteria</taxon>
        <taxon>Pseudomonadati</taxon>
        <taxon>Pseudomonadota</taxon>
        <taxon>Betaproteobacteria</taxon>
        <taxon>Nitrosomonadales</taxon>
        <taxon>Sulfuricellaceae</taxon>
        <taxon>Sulfurirhabdus</taxon>
    </lineage>
</organism>
<dbReference type="SMART" id="SM00849">
    <property type="entry name" value="Lactamase_B"/>
    <property type="match status" value="1"/>
</dbReference>
<gene>
    <name evidence="8" type="ORF">EDC63_101372</name>
</gene>
<evidence type="ECO:0000256" key="2">
    <source>
        <dbReference type="ARBA" id="ARBA00022475"/>
    </source>
</evidence>
<feature type="transmembrane region" description="Helical" evidence="6">
    <location>
        <begin position="296"/>
        <end position="316"/>
    </location>
</feature>
<dbReference type="InterPro" id="IPR004797">
    <property type="entry name" value="Competence_ComEC/Rec2"/>
</dbReference>
<feature type="domain" description="Metallo-beta-lactamase" evidence="7">
    <location>
        <begin position="534"/>
        <end position="727"/>
    </location>
</feature>
<keyword evidence="2" id="KW-1003">Cell membrane</keyword>
<dbReference type="InterPro" id="IPR001279">
    <property type="entry name" value="Metallo-B-lactamas"/>
</dbReference>
<keyword evidence="5 6" id="KW-0472">Membrane</keyword>
<dbReference type="InterPro" id="IPR025405">
    <property type="entry name" value="DUF4131"/>
</dbReference>
<feature type="transmembrane region" description="Helical" evidence="6">
    <location>
        <begin position="47"/>
        <end position="68"/>
    </location>
</feature>
<dbReference type="Pfam" id="PF03772">
    <property type="entry name" value="Competence"/>
    <property type="match status" value="1"/>
</dbReference>